<dbReference type="Pfam" id="PF03372">
    <property type="entry name" value="Exo_endo_phos"/>
    <property type="match status" value="1"/>
</dbReference>
<evidence type="ECO:0000259" key="1">
    <source>
        <dbReference type="Pfam" id="PF03372"/>
    </source>
</evidence>
<dbReference type="InterPro" id="IPR036691">
    <property type="entry name" value="Endo/exonu/phosph_ase_sf"/>
</dbReference>
<proteinExistence type="predicted"/>
<protein>
    <recommendedName>
        <fullName evidence="1">Endonuclease/exonuclease/phosphatase domain-containing protein</fullName>
    </recommendedName>
</protein>
<dbReference type="SUPFAM" id="SSF56219">
    <property type="entry name" value="DNase I-like"/>
    <property type="match status" value="1"/>
</dbReference>
<dbReference type="EMBL" id="LR862152">
    <property type="protein sequence ID" value="CAD1834396.1"/>
    <property type="molecule type" value="Genomic_DNA"/>
</dbReference>
<accession>A0A6V7PUY4</accession>
<sequence length="250" mass="28365">MARNRLFRFLTWNVRGLNDHAKCAIVKSFVRSCKCSVICLQEMKLSSTPLAKFWAFCGFHLRDYRTLDAIGTRGGLLTTWNPFLFDCIQHWNGSFSLNVVLKRKVDGKVFYVTNVYGPTRVDLKPAFFQELREICGRSVGAWAVLGDFNTLLSLSDKNGMPSNSAEILLFREAINDTGLADLPLRNRAYTWSNGRRNPTLERLDRALVSLDWLRLFPSSSLKALPRQRSDHCPLILTASTFVPHSGLFSV</sequence>
<dbReference type="PANTHER" id="PTHR33710">
    <property type="entry name" value="BNAC02G09200D PROTEIN"/>
    <property type="match status" value="1"/>
</dbReference>
<organism evidence="2">
    <name type="scientific">Ananas comosus var. bracteatus</name>
    <name type="common">red pineapple</name>
    <dbReference type="NCBI Taxonomy" id="296719"/>
    <lineage>
        <taxon>Eukaryota</taxon>
        <taxon>Viridiplantae</taxon>
        <taxon>Streptophyta</taxon>
        <taxon>Embryophyta</taxon>
        <taxon>Tracheophyta</taxon>
        <taxon>Spermatophyta</taxon>
        <taxon>Magnoliopsida</taxon>
        <taxon>Liliopsida</taxon>
        <taxon>Poales</taxon>
        <taxon>Bromeliaceae</taxon>
        <taxon>Bromelioideae</taxon>
        <taxon>Ananas</taxon>
    </lineage>
</organism>
<gene>
    <name evidence="2" type="ORF">CB5_LOCUS17607</name>
</gene>
<dbReference type="InterPro" id="IPR005135">
    <property type="entry name" value="Endo/exonuclease/phosphatase"/>
</dbReference>
<dbReference type="AlphaFoldDB" id="A0A6V7PUY4"/>
<reference evidence="2" key="1">
    <citation type="submission" date="2020-07" db="EMBL/GenBank/DDBJ databases">
        <authorList>
            <person name="Lin J."/>
        </authorList>
    </citation>
    <scope>NUCLEOTIDE SEQUENCE</scope>
</reference>
<feature type="domain" description="Endonuclease/exonuclease/phosphatase" evidence="1">
    <location>
        <begin position="10"/>
        <end position="231"/>
    </location>
</feature>
<name>A0A6V7PUY4_ANACO</name>
<dbReference type="Gene3D" id="3.60.10.10">
    <property type="entry name" value="Endonuclease/exonuclease/phosphatase"/>
    <property type="match status" value="1"/>
</dbReference>
<dbReference type="GO" id="GO:0003824">
    <property type="term" value="F:catalytic activity"/>
    <property type="evidence" value="ECO:0007669"/>
    <property type="project" value="InterPro"/>
</dbReference>
<evidence type="ECO:0000313" key="2">
    <source>
        <dbReference type="EMBL" id="CAD1834396.1"/>
    </source>
</evidence>
<dbReference type="PANTHER" id="PTHR33710:SF48">
    <property type="entry name" value="OS02G0307075 PROTEIN"/>
    <property type="match status" value="1"/>
</dbReference>